<dbReference type="InterPro" id="IPR003597">
    <property type="entry name" value="Ig_C1-set"/>
</dbReference>
<reference evidence="9" key="1">
    <citation type="submission" date="2025-08" db="UniProtKB">
        <authorList>
            <consortium name="Ensembl"/>
        </authorList>
    </citation>
    <scope>IDENTIFICATION</scope>
</reference>
<keyword evidence="2 7" id="KW-0812">Transmembrane</keyword>
<dbReference type="SMART" id="SM00407">
    <property type="entry name" value="IGc1"/>
    <property type="match status" value="1"/>
</dbReference>
<dbReference type="Pfam" id="PF07654">
    <property type="entry name" value="C1-set"/>
    <property type="match status" value="1"/>
</dbReference>
<evidence type="ECO:0000256" key="6">
    <source>
        <dbReference type="ARBA" id="ARBA00023319"/>
    </source>
</evidence>
<keyword evidence="10" id="KW-1185">Reference proteome</keyword>
<dbReference type="GO" id="GO:0016020">
    <property type="term" value="C:membrane"/>
    <property type="evidence" value="ECO:0007669"/>
    <property type="project" value="UniProtKB-SubCell"/>
</dbReference>
<evidence type="ECO:0000256" key="1">
    <source>
        <dbReference type="ARBA" id="ARBA00004370"/>
    </source>
</evidence>
<dbReference type="PROSITE" id="PS50835">
    <property type="entry name" value="IG_LIKE"/>
    <property type="match status" value="1"/>
</dbReference>
<keyword evidence="5" id="KW-0675">Receptor</keyword>
<feature type="domain" description="Ig-like" evidence="8">
    <location>
        <begin position="22"/>
        <end position="117"/>
    </location>
</feature>
<organism evidence="9 10">
    <name type="scientific">Moschus moschiferus</name>
    <name type="common">Siberian musk deer</name>
    <name type="synonym">Moschus sibiricus</name>
    <dbReference type="NCBI Taxonomy" id="68415"/>
    <lineage>
        <taxon>Eukaryota</taxon>
        <taxon>Metazoa</taxon>
        <taxon>Chordata</taxon>
        <taxon>Craniata</taxon>
        <taxon>Vertebrata</taxon>
        <taxon>Euteleostomi</taxon>
        <taxon>Mammalia</taxon>
        <taxon>Eutheria</taxon>
        <taxon>Laurasiatheria</taxon>
        <taxon>Artiodactyla</taxon>
        <taxon>Ruminantia</taxon>
        <taxon>Pecora</taxon>
        <taxon>Moschidae</taxon>
        <taxon>Moschus</taxon>
    </lineage>
</organism>
<evidence type="ECO:0000313" key="10">
    <source>
        <dbReference type="Proteomes" id="UP000694544"/>
    </source>
</evidence>
<dbReference type="Proteomes" id="UP000694544">
    <property type="component" value="Unplaced"/>
</dbReference>
<dbReference type="PANTHER" id="PTHR19256:SF65">
    <property type="entry name" value="T CELL RECEPTOR GAMMA CONSTANT 1-RELATED"/>
    <property type="match status" value="1"/>
</dbReference>
<dbReference type="InterPro" id="IPR051117">
    <property type="entry name" value="TRG_var/const_region"/>
</dbReference>
<feature type="transmembrane region" description="Helical" evidence="7">
    <location>
        <begin position="147"/>
        <end position="169"/>
    </location>
</feature>
<dbReference type="GeneTree" id="ENSGT00940000153143"/>
<dbReference type="InterPro" id="IPR013783">
    <property type="entry name" value="Ig-like_fold"/>
</dbReference>
<name>A0A8C6FJZ9_MOSMO</name>
<protein>
    <recommendedName>
        <fullName evidence="8">Ig-like domain-containing protein</fullName>
    </recommendedName>
</protein>
<comment type="subcellular location">
    <subcellularLocation>
        <location evidence="1">Membrane</location>
    </subcellularLocation>
</comment>
<dbReference type="InterPro" id="IPR036179">
    <property type="entry name" value="Ig-like_dom_sf"/>
</dbReference>
<evidence type="ECO:0000256" key="7">
    <source>
        <dbReference type="SAM" id="Phobius"/>
    </source>
</evidence>
<dbReference type="PANTHER" id="PTHR19256">
    <property type="entry name" value="T-CELL RECEPTOR GAMMA CHAIN"/>
    <property type="match status" value="1"/>
</dbReference>
<keyword evidence="6" id="KW-0393">Immunoglobulin domain</keyword>
<dbReference type="InterPro" id="IPR007110">
    <property type="entry name" value="Ig-like_dom"/>
</dbReference>
<keyword evidence="3 7" id="KW-1133">Transmembrane helix</keyword>
<proteinExistence type="predicted"/>
<dbReference type="SUPFAM" id="SSF48726">
    <property type="entry name" value="Immunoglobulin"/>
    <property type="match status" value="1"/>
</dbReference>
<evidence type="ECO:0000256" key="4">
    <source>
        <dbReference type="ARBA" id="ARBA00023136"/>
    </source>
</evidence>
<dbReference type="Gene3D" id="2.60.40.10">
    <property type="entry name" value="Immunoglobulins"/>
    <property type="match status" value="1"/>
</dbReference>
<dbReference type="FunFam" id="2.60.40.10:FF:001083">
    <property type="entry name" value="T cell receptor gamma constant 2"/>
    <property type="match status" value="1"/>
</dbReference>
<evidence type="ECO:0000256" key="3">
    <source>
        <dbReference type="ARBA" id="ARBA00022989"/>
    </source>
</evidence>
<dbReference type="Ensembl" id="ENSMMST00000012202.1">
    <property type="protein sequence ID" value="ENSMMSP00000011054.1"/>
    <property type="gene ID" value="ENSMMSG00000008472.1"/>
</dbReference>
<reference evidence="9" key="2">
    <citation type="submission" date="2025-09" db="UniProtKB">
        <authorList>
            <consortium name="Ensembl"/>
        </authorList>
    </citation>
    <scope>IDENTIFICATION</scope>
</reference>
<evidence type="ECO:0000313" key="9">
    <source>
        <dbReference type="Ensembl" id="ENSMMSP00000011054.1"/>
    </source>
</evidence>
<evidence type="ECO:0000259" key="8">
    <source>
        <dbReference type="PROSITE" id="PS50835"/>
    </source>
</evidence>
<keyword evidence="4 7" id="KW-0472">Membrane</keyword>
<evidence type="ECO:0000256" key="5">
    <source>
        <dbReference type="ARBA" id="ARBA00023170"/>
    </source>
</evidence>
<dbReference type="AlphaFoldDB" id="A0A8C6FJZ9"/>
<sequence length="181" mass="20880">MIPFNYILFSPTDRNLATDISPKPKIFLPSIAEINHSKTGTYLCLLEKFFPDIIKVYWKEKDGNRALPSQQGNTMNTTDTYMKFSWLTVTENSMDKEHICVVKHERNIGGINQEILFPSINEGMLVITFLPRSKYTLQLQLMNTSAFYTYLLLLLKSLVYFIIITSCVFRRTGICCDGKNQ</sequence>
<evidence type="ECO:0000256" key="2">
    <source>
        <dbReference type="ARBA" id="ARBA00022692"/>
    </source>
</evidence>
<accession>A0A8C6FJZ9</accession>